<dbReference type="InterPro" id="IPR018490">
    <property type="entry name" value="cNMP-bd_dom_sf"/>
</dbReference>
<gene>
    <name evidence="1" type="ORF">PHMEG_00020122</name>
</gene>
<dbReference type="InterPro" id="IPR014710">
    <property type="entry name" value="RmlC-like_jellyroll"/>
</dbReference>
<dbReference type="Gene3D" id="2.60.120.10">
    <property type="entry name" value="Jelly Rolls"/>
    <property type="match status" value="1"/>
</dbReference>
<name>A0A225VPL0_9STRA</name>
<keyword evidence="2" id="KW-1185">Reference proteome</keyword>
<dbReference type="Proteomes" id="UP000198211">
    <property type="component" value="Unassembled WGS sequence"/>
</dbReference>
<organism evidence="1 2">
    <name type="scientific">Phytophthora megakarya</name>
    <dbReference type="NCBI Taxonomy" id="4795"/>
    <lineage>
        <taxon>Eukaryota</taxon>
        <taxon>Sar</taxon>
        <taxon>Stramenopiles</taxon>
        <taxon>Oomycota</taxon>
        <taxon>Peronosporomycetes</taxon>
        <taxon>Peronosporales</taxon>
        <taxon>Peronosporaceae</taxon>
        <taxon>Phytophthora</taxon>
    </lineage>
</organism>
<sequence>MSEEVRSPTTPKPSASDTTTSTRVFLAYKALLDHSRRLLEQLVHVEVVRCLSPSHLILSARPTASNCYVRIPKLFVNVEKIRKQCRNSVRAVLESIAFDPFSASESFKLLRQDPQVACKRREDPKAVSEFRKWVSQHFPKLVHTFRTMRMLHSETLKQHEEDHTDAFVQDNQFNGFDETEVIDMKEDEHDAGDCEVAWRLMFRYASVRSAAPGETIVVQSITRTESAYFLLNGCCQLSFQPVILAHEYKTPSTPAILPSVLTGEVGVNDRPLIHLRELVAGDCFGLDAAAFGFEYLLSTVTAGGARQRNILGLREAALTYVLCLPYTVIQQLQSLQHRCRHLPPAFPYPFSLEAEMFLRNTFLFRAMADSSRRFLAAHMHPIVVAQQEYLFTPGQPAQVFMIITGQLTLGSPREERSGGQMEADLELELLQAHDSVGLAEVLRLESSFERYCVVTSANGARAYTMPSTVLLMVLAQEAASLKLIHEWIKQRKSWFELRRATALAQRKKFTAEDSEHVARLTLAAQRRKGRNYAKVAEQRGN</sequence>
<dbReference type="InterPro" id="IPR000595">
    <property type="entry name" value="cNMP-bd_dom"/>
</dbReference>
<comment type="caution">
    <text evidence="1">The sequence shown here is derived from an EMBL/GenBank/DDBJ whole genome shotgun (WGS) entry which is preliminary data.</text>
</comment>
<protein>
    <recommendedName>
        <fullName evidence="3">Cyclic nucleotide-binding domain-containing protein</fullName>
    </recommendedName>
</protein>
<reference evidence="2" key="1">
    <citation type="submission" date="2017-03" db="EMBL/GenBank/DDBJ databases">
        <title>Phytopthora megakarya and P. palmivora, two closely related causual agents of cacao black pod achieved similar genome size and gene model numbers by different mechanisms.</title>
        <authorList>
            <person name="Ali S."/>
            <person name="Shao J."/>
            <person name="Larry D.J."/>
            <person name="Kronmiller B."/>
            <person name="Shen D."/>
            <person name="Strem M.D."/>
            <person name="Melnick R.L."/>
            <person name="Guiltinan M.J."/>
            <person name="Tyler B.M."/>
            <person name="Meinhardt L.W."/>
            <person name="Bailey B.A."/>
        </authorList>
    </citation>
    <scope>NUCLEOTIDE SEQUENCE [LARGE SCALE GENOMIC DNA]</scope>
    <source>
        <strain evidence="2">zdho120</strain>
    </source>
</reference>
<proteinExistence type="predicted"/>
<dbReference type="AlphaFoldDB" id="A0A225VPL0"/>
<dbReference type="OrthoDB" id="71860at2759"/>
<dbReference type="EMBL" id="NBNE01003524">
    <property type="protein sequence ID" value="OWZ07481.1"/>
    <property type="molecule type" value="Genomic_DNA"/>
</dbReference>
<evidence type="ECO:0000313" key="2">
    <source>
        <dbReference type="Proteomes" id="UP000198211"/>
    </source>
</evidence>
<dbReference type="SUPFAM" id="SSF51206">
    <property type="entry name" value="cAMP-binding domain-like"/>
    <property type="match status" value="1"/>
</dbReference>
<evidence type="ECO:0000313" key="1">
    <source>
        <dbReference type="EMBL" id="OWZ07481.1"/>
    </source>
</evidence>
<accession>A0A225VPL0</accession>
<dbReference type="CDD" id="cd00038">
    <property type="entry name" value="CAP_ED"/>
    <property type="match status" value="1"/>
</dbReference>
<evidence type="ECO:0008006" key="3">
    <source>
        <dbReference type="Google" id="ProtNLM"/>
    </source>
</evidence>